<dbReference type="AlphaFoldDB" id="A0A133KQV4"/>
<evidence type="ECO:0000313" key="1">
    <source>
        <dbReference type="EMBL" id="KWZ81865.1"/>
    </source>
</evidence>
<organism evidence="1 2">
    <name type="scientific">Heyndrickxia coagulans</name>
    <name type="common">Weizmannia coagulans</name>
    <dbReference type="NCBI Taxonomy" id="1398"/>
    <lineage>
        <taxon>Bacteria</taxon>
        <taxon>Bacillati</taxon>
        <taxon>Bacillota</taxon>
        <taxon>Bacilli</taxon>
        <taxon>Bacillales</taxon>
        <taxon>Bacillaceae</taxon>
        <taxon>Heyndrickxia</taxon>
    </lineage>
</organism>
<name>A0A133KQV4_HEYCO</name>
<gene>
    <name evidence="1" type="ORF">HMPREF3213_01878</name>
</gene>
<evidence type="ECO:0000313" key="2">
    <source>
        <dbReference type="Proteomes" id="UP000070376"/>
    </source>
</evidence>
<comment type="caution">
    <text evidence="1">The sequence shown here is derived from an EMBL/GenBank/DDBJ whole genome shotgun (WGS) entry which is preliminary data.</text>
</comment>
<dbReference type="EMBL" id="LRPN01000067">
    <property type="protein sequence ID" value="KWZ81865.1"/>
    <property type="molecule type" value="Genomic_DNA"/>
</dbReference>
<protein>
    <submittedName>
        <fullName evidence="1">Uncharacterized protein</fullName>
    </submittedName>
</protein>
<dbReference type="Proteomes" id="UP000070376">
    <property type="component" value="Unassembled WGS sequence"/>
</dbReference>
<proteinExistence type="predicted"/>
<reference evidence="2" key="1">
    <citation type="submission" date="2016-01" db="EMBL/GenBank/DDBJ databases">
        <authorList>
            <person name="Mitreva M."/>
            <person name="Pepin K.H."/>
            <person name="Mihindukulasuriya K.A."/>
            <person name="Fulton R."/>
            <person name="Fronick C."/>
            <person name="O'Laughlin M."/>
            <person name="Miner T."/>
            <person name="Herter B."/>
            <person name="Rosa B.A."/>
            <person name="Cordes M."/>
            <person name="Tomlinson C."/>
            <person name="Wollam A."/>
            <person name="Palsikar V.B."/>
            <person name="Mardis E.R."/>
            <person name="Wilson R.K."/>
        </authorList>
    </citation>
    <scope>NUCLEOTIDE SEQUENCE [LARGE SCALE GENOMIC DNA]</scope>
    <source>
        <strain evidence="2">GED7749B</strain>
    </source>
</reference>
<sequence length="116" mass="13692">MQRKLNKERPRNLKQGLVFVILLLCCQQFPPFYMIPPAFYTGFVARPGGCSFFNTMKHCSLYCRTVNWNFGKTREFFMEGGYWSCLRICLHVFKSVYMFTQAQTLVYKNANLFAKL</sequence>
<dbReference type="PATRIC" id="fig|1398.22.peg.1882"/>
<accession>A0A133KQV4</accession>